<keyword evidence="2" id="KW-1185">Reference proteome</keyword>
<sequence length="59" mass="6787">MMNLVDAVVTKVLSEPYPLFNKYWVDVEYNCYGQVSETNIRCSTEETAKAIKVGYTFQV</sequence>
<accession>A0A4Y5TZS2</accession>
<gene>
    <name evidence="1" type="ORF">2L372D_173</name>
</gene>
<evidence type="ECO:0000313" key="1">
    <source>
        <dbReference type="EMBL" id="QDB74087.1"/>
    </source>
</evidence>
<protein>
    <submittedName>
        <fullName evidence="1">Uncharacterized protein</fullName>
    </submittedName>
</protein>
<evidence type="ECO:0000313" key="2">
    <source>
        <dbReference type="Proteomes" id="UP000316128"/>
    </source>
</evidence>
<organism evidence="1 2">
    <name type="scientific">Aeromonas phage 2L372D</name>
    <dbReference type="NCBI Taxonomy" id="2588097"/>
    <lineage>
        <taxon>Viruses</taxon>
        <taxon>Duplodnaviria</taxon>
        <taxon>Heunggongvirae</taxon>
        <taxon>Uroviricota</taxon>
        <taxon>Caudoviricetes</taxon>
        <taxon>Plateaulakevirus</taxon>
        <taxon>Plateaulakevirus pv2L372D</taxon>
    </lineage>
</organism>
<dbReference type="Proteomes" id="UP000316128">
    <property type="component" value="Segment"/>
</dbReference>
<reference evidence="1 2" key="1">
    <citation type="submission" date="2019-04" db="EMBL/GenBank/DDBJ databases">
        <title>Nine Novel Phages from a Plateau Lake in Southwest China Provide Insights into Aeromonas Phage Diversity.</title>
        <authorList>
            <person name="Xiao W."/>
            <person name="Bai M."/>
            <person name="Wang Y."/>
            <person name="Cui X."/>
        </authorList>
    </citation>
    <scope>NUCLEOTIDE SEQUENCE [LARGE SCALE GENOMIC DNA]</scope>
</reference>
<proteinExistence type="predicted"/>
<dbReference type="EMBL" id="MK804893">
    <property type="protein sequence ID" value="QDB74087.1"/>
    <property type="molecule type" value="Genomic_DNA"/>
</dbReference>
<name>A0A4Y5TZS2_9CAUD</name>